<protein>
    <submittedName>
        <fullName evidence="1">Uncharacterized protein</fullName>
    </submittedName>
</protein>
<keyword evidence="2" id="KW-1185">Reference proteome</keyword>
<reference evidence="1 2" key="2">
    <citation type="journal article" date="2022" name="Mol. Ecol. Resour.">
        <title>The genomes of chicory, endive, great burdock and yacon provide insights into Asteraceae paleo-polyploidization history and plant inulin production.</title>
        <authorList>
            <person name="Fan W."/>
            <person name="Wang S."/>
            <person name="Wang H."/>
            <person name="Wang A."/>
            <person name="Jiang F."/>
            <person name="Liu H."/>
            <person name="Zhao H."/>
            <person name="Xu D."/>
            <person name="Zhang Y."/>
        </authorList>
    </citation>
    <scope>NUCLEOTIDE SEQUENCE [LARGE SCALE GENOMIC DNA]</scope>
    <source>
        <strain evidence="2">cv. Yunnan</strain>
        <tissue evidence="1">Leaves</tissue>
    </source>
</reference>
<sequence>MENWSPVNGTRVLYNSIRSRSIRDPDWHFDLSSAINALCPETIRINPNQTTFSRRQFLSRSISICSSRFGFASLDLISTS</sequence>
<accession>A0ACB9AUE8</accession>
<evidence type="ECO:0000313" key="1">
    <source>
        <dbReference type="EMBL" id="KAI3713274.1"/>
    </source>
</evidence>
<gene>
    <name evidence="1" type="ORF">L1987_71848</name>
</gene>
<evidence type="ECO:0000313" key="2">
    <source>
        <dbReference type="Proteomes" id="UP001056120"/>
    </source>
</evidence>
<comment type="caution">
    <text evidence="1">The sequence shown here is derived from an EMBL/GenBank/DDBJ whole genome shotgun (WGS) entry which is preliminary data.</text>
</comment>
<name>A0ACB9AUE8_9ASTR</name>
<proteinExistence type="predicted"/>
<organism evidence="1 2">
    <name type="scientific">Smallanthus sonchifolius</name>
    <dbReference type="NCBI Taxonomy" id="185202"/>
    <lineage>
        <taxon>Eukaryota</taxon>
        <taxon>Viridiplantae</taxon>
        <taxon>Streptophyta</taxon>
        <taxon>Embryophyta</taxon>
        <taxon>Tracheophyta</taxon>
        <taxon>Spermatophyta</taxon>
        <taxon>Magnoliopsida</taxon>
        <taxon>eudicotyledons</taxon>
        <taxon>Gunneridae</taxon>
        <taxon>Pentapetalae</taxon>
        <taxon>asterids</taxon>
        <taxon>campanulids</taxon>
        <taxon>Asterales</taxon>
        <taxon>Asteraceae</taxon>
        <taxon>Asteroideae</taxon>
        <taxon>Heliantheae alliance</taxon>
        <taxon>Millerieae</taxon>
        <taxon>Smallanthus</taxon>
    </lineage>
</organism>
<reference evidence="2" key="1">
    <citation type="journal article" date="2022" name="Mol. Ecol. Resour.">
        <title>The genomes of chicory, endive, great burdock and yacon provide insights into Asteraceae palaeo-polyploidization history and plant inulin production.</title>
        <authorList>
            <person name="Fan W."/>
            <person name="Wang S."/>
            <person name="Wang H."/>
            <person name="Wang A."/>
            <person name="Jiang F."/>
            <person name="Liu H."/>
            <person name="Zhao H."/>
            <person name="Xu D."/>
            <person name="Zhang Y."/>
        </authorList>
    </citation>
    <scope>NUCLEOTIDE SEQUENCE [LARGE SCALE GENOMIC DNA]</scope>
    <source>
        <strain evidence="2">cv. Yunnan</strain>
    </source>
</reference>
<dbReference type="Proteomes" id="UP001056120">
    <property type="component" value="Linkage Group LG24"/>
</dbReference>
<dbReference type="EMBL" id="CM042041">
    <property type="protein sequence ID" value="KAI3713274.1"/>
    <property type="molecule type" value="Genomic_DNA"/>
</dbReference>